<protein>
    <submittedName>
        <fullName evidence="1">Uncharacterized protein</fullName>
    </submittedName>
</protein>
<gene>
    <name evidence="1" type="ORF">DF196_01725</name>
</gene>
<dbReference type="Proteomes" id="UP000245876">
    <property type="component" value="Unassembled WGS sequence"/>
</dbReference>
<keyword evidence="2" id="KW-1185">Reference proteome</keyword>
<accession>A0A2U2NBW7</accession>
<dbReference type="OrthoDB" id="3232706at2"/>
<dbReference type="EMBL" id="QFFM01000003">
    <property type="protein sequence ID" value="PWG66646.1"/>
    <property type="molecule type" value="Genomic_DNA"/>
</dbReference>
<dbReference type="AlphaFoldDB" id="A0A2U2NBW7"/>
<evidence type="ECO:0000313" key="2">
    <source>
        <dbReference type="Proteomes" id="UP000245876"/>
    </source>
</evidence>
<sequence>MATKLITLRCGHQERVNVDGPYRIIERRIRQVEQAECPICQGNNDKRWADNNRLIPLRGVHDQCLRAETIRKNTLNRIKVLIDHSTIRDKDAFQELKKQALRIDSAAWWLEHRGDAIEVLARDIEL</sequence>
<reference evidence="1 2" key="1">
    <citation type="journal article" date="2018" name="Int. J. Syst. Evol. Microbiol.">
        <title>Bifidobacterium callitrichidarum sp. nov. from the faeces of the emperor tamarin (Saguinus imperator).</title>
        <authorList>
            <person name="Modesto M."/>
            <person name="Michelini S."/>
            <person name="Sansosti M.C."/>
            <person name="De Filippo C."/>
            <person name="Cavalieri D."/>
            <person name="Qvirist L."/>
            <person name="Andlid T."/>
            <person name="Spiezio C."/>
            <person name="Sandri C."/>
            <person name="Pascarelli S."/>
            <person name="Sgorbati B."/>
            <person name="Mattarelli P."/>
        </authorList>
    </citation>
    <scope>NUCLEOTIDE SEQUENCE [LARGE SCALE GENOMIC DNA]</scope>
    <source>
        <strain evidence="1 2">TRI 5</strain>
    </source>
</reference>
<evidence type="ECO:0000313" key="1">
    <source>
        <dbReference type="EMBL" id="PWG66646.1"/>
    </source>
</evidence>
<proteinExistence type="predicted"/>
<organism evidence="1 2">
    <name type="scientific">Bifidobacterium callitrichidarum</name>
    <dbReference type="NCBI Taxonomy" id="2052941"/>
    <lineage>
        <taxon>Bacteria</taxon>
        <taxon>Bacillati</taxon>
        <taxon>Actinomycetota</taxon>
        <taxon>Actinomycetes</taxon>
        <taxon>Bifidobacteriales</taxon>
        <taxon>Bifidobacteriaceae</taxon>
        <taxon>Bifidobacterium</taxon>
    </lineage>
</organism>
<comment type="caution">
    <text evidence="1">The sequence shown here is derived from an EMBL/GenBank/DDBJ whole genome shotgun (WGS) entry which is preliminary data.</text>
</comment>
<dbReference type="RefSeq" id="WP_109056215.1">
    <property type="nucleotide sequence ID" value="NZ_QFFM01000003.1"/>
</dbReference>
<name>A0A2U2NBW7_9BIFI</name>